<dbReference type="EMBL" id="JAAWWL010000001">
    <property type="protein sequence ID" value="NKI30665.1"/>
    <property type="molecule type" value="Genomic_DNA"/>
</dbReference>
<protein>
    <recommendedName>
        <fullName evidence="2">Lipocalin-like domain-containing protein</fullName>
    </recommendedName>
</protein>
<keyword evidence="4" id="KW-1185">Reference proteome</keyword>
<reference evidence="3 4" key="1">
    <citation type="submission" date="2020-04" db="EMBL/GenBank/DDBJ databases">
        <authorList>
            <person name="Yoon J."/>
        </authorList>
    </citation>
    <scope>NUCLEOTIDE SEQUENCE [LARGE SCALE GENOMIC DNA]</scope>
    <source>
        <strain evidence="3 4">DJ-13</strain>
    </source>
</reference>
<proteinExistence type="predicted"/>
<accession>A0ABX1GL84</accession>
<sequence length="155" mass="16291">MKKIGCLICLSLLFFACSTDGDENENTVSGIVGSWTAISLNGAVGFDLNGDGTSSNNVLEELPCFESSINFNEDGTYSATTSDIAFSGTGLTDIMADCDGTTDENGIYSFSGTSLTIDPDDDEPSTVDVVLVGDTLTINEVDDEFGPVTLVLQRN</sequence>
<name>A0ABX1GL84_9FLAO</name>
<evidence type="ECO:0000313" key="4">
    <source>
        <dbReference type="Proteomes" id="UP000718451"/>
    </source>
</evidence>
<dbReference type="Pfam" id="PF13648">
    <property type="entry name" value="Lipocalin_4"/>
    <property type="match status" value="1"/>
</dbReference>
<dbReference type="InterPro" id="IPR024311">
    <property type="entry name" value="Lipocalin-like"/>
</dbReference>
<organism evidence="3 4">
    <name type="scientific">Croceivirga thetidis</name>
    <dbReference type="NCBI Taxonomy" id="2721623"/>
    <lineage>
        <taxon>Bacteria</taxon>
        <taxon>Pseudomonadati</taxon>
        <taxon>Bacteroidota</taxon>
        <taxon>Flavobacteriia</taxon>
        <taxon>Flavobacteriales</taxon>
        <taxon>Flavobacteriaceae</taxon>
        <taxon>Croceivirga</taxon>
    </lineage>
</organism>
<evidence type="ECO:0000313" key="3">
    <source>
        <dbReference type="EMBL" id="NKI30665.1"/>
    </source>
</evidence>
<evidence type="ECO:0000259" key="2">
    <source>
        <dbReference type="Pfam" id="PF13648"/>
    </source>
</evidence>
<keyword evidence="1" id="KW-0732">Signal</keyword>
<feature type="signal peptide" evidence="1">
    <location>
        <begin position="1"/>
        <end position="21"/>
    </location>
</feature>
<dbReference type="PROSITE" id="PS51257">
    <property type="entry name" value="PROKAR_LIPOPROTEIN"/>
    <property type="match status" value="1"/>
</dbReference>
<feature type="domain" description="Lipocalin-like" evidence="2">
    <location>
        <begin position="31"/>
        <end position="138"/>
    </location>
</feature>
<comment type="caution">
    <text evidence="3">The sequence shown here is derived from an EMBL/GenBank/DDBJ whole genome shotgun (WGS) entry which is preliminary data.</text>
</comment>
<dbReference type="Proteomes" id="UP000718451">
    <property type="component" value="Unassembled WGS sequence"/>
</dbReference>
<feature type="chain" id="PRO_5047229621" description="Lipocalin-like domain-containing protein" evidence="1">
    <location>
        <begin position="22"/>
        <end position="155"/>
    </location>
</feature>
<gene>
    <name evidence="3" type="ORF">HCU67_01820</name>
</gene>
<dbReference type="RefSeq" id="WP_168550903.1">
    <property type="nucleotide sequence ID" value="NZ_JAAWWL010000001.1"/>
</dbReference>
<evidence type="ECO:0000256" key="1">
    <source>
        <dbReference type="SAM" id="SignalP"/>
    </source>
</evidence>